<evidence type="ECO:0000313" key="3">
    <source>
        <dbReference type="Proteomes" id="UP000543556"/>
    </source>
</evidence>
<sequence>MNIGTPGTSTQASGLGIMLRIVGRIQRRSALLWVLVLGASMIGTAAGVASLYDSPAKIHSYAQAVTSGNALLAINGKVEGIDSLGGVIQDEFGFMAALLLPLLGIALVARATRREEESGRLELLLGGRIARHEPTLAALLVATATIAATVALFAAGLAASGVPVAGSVLYAFSLGALAFVFAGLAALLAQLTQHARGVYLGSVLVLAASYVLRGVGDTTRTWVSWLSPLGWAEKAAPFGHQRWWTLAIPVAIGLALGVAALRLAARRDLGSALIRSGAGPQHAAARLRSPIGFAAWIHRPAILGWLAGGVLLAGMMGALAQQLLGAMAGNPALALALGVAHGRPLDGFVAATQLYLAIIAAGYLVQAIGTLRAEEAEGRLETRLSGTLSRTRWLASHTLVVLGGLNMMVLGSSLVLGLATAASVGNMAELGPTLTSGLAYLPAETVLAGLALALYGLRPRWFAIAWAGYAVVTFIAFLGPGLKFGQWVLDISPTTHVGNPPMGTVQPSALTLMGVIALILGAIGFAAFRRRGVPQG</sequence>
<feature type="transmembrane region" description="Helical" evidence="1">
    <location>
        <begin position="394"/>
        <end position="419"/>
    </location>
</feature>
<feature type="transmembrane region" description="Helical" evidence="1">
    <location>
        <begin position="243"/>
        <end position="265"/>
    </location>
</feature>
<accession>A0A7Y7IK62</accession>
<evidence type="ECO:0000313" key="2">
    <source>
        <dbReference type="EMBL" id="NVM96951.1"/>
    </source>
</evidence>
<proteinExistence type="predicted"/>
<feature type="transmembrane region" description="Helical" evidence="1">
    <location>
        <begin position="302"/>
        <end position="324"/>
    </location>
</feature>
<dbReference type="EMBL" id="JAAMFM010000047">
    <property type="protein sequence ID" value="NVM96951.1"/>
    <property type="molecule type" value="Genomic_DNA"/>
</dbReference>
<keyword evidence="1" id="KW-1133">Transmembrane helix</keyword>
<feature type="transmembrane region" description="Helical" evidence="1">
    <location>
        <begin position="92"/>
        <end position="111"/>
    </location>
</feature>
<dbReference type="AlphaFoldDB" id="A0A7Y7IK62"/>
<dbReference type="RefSeq" id="WP_176636653.1">
    <property type="nucleotide sequence ID" value="NZ_JAAMFM010000047.1"/>
</dbReference>
<feature type="transmembrane region" description="Helical" evidence="1">
    <location>
        <begin position="509"/>
        <end position="528"/>
    </location>
</feature>
<feature type="transmembrane region" description="Helical" evidence="1">
    <location>
        <begin position="439"/>
        <end position="457"/>
    </location>
</feature>
<organism evidence="2 3">
    <name type="scientific">Arthrobacter wenxiniae</name>
    <dbReference type="NCBI Taxonomy" id="2713570"/>
    <lineage>
        <taxon>Bacteria</taxon>
        <taxon>Bacillati</taxon>
        <taxon>Actinomycetota</taxon>
        <taxon>Actinomycetes</taxon>
        <taxon>Micrococcales</taxon>
        <taxon>Micrococcaceae</taxon>
        <taxon>Arthrobacter</taxon>
    </lineage>
</organism>
<keyword evidence="3" id="KW-1185">Reference proteome</keyword>
<keyword evidence="1" id="KW-0472">Membrane</keyword>
<feature type="transmembrane region" description="Helical" evidence="1">
    <location>
        <begin position="136"/>
        <end position="162"/>
    </location>
</feature>
<protein>
    <recommendedName>
        <fullName evidence="4">ABC-2 type transport system permease protein</fullName>
    </recommendedName>
</protein>
<feature type="transmembrane region" description="Helical" evidence="1">
    <location>
        <begin position="30"/>
        <end position="52"/>
    </location>
</feature>
<evidence type="ECO:0008006" key="4">
    <source>
        <dbReference type="Google" id="ProtNLM"/>
    </source>
</evidence>
<evidence type="ECO:0000256" key="1">
    <source>
        <dbReference type="SAM" id="Phobius"/>
    </source>
</evidence>
<feature type="transmembrane region" description="Helical" evidence="1">
    <location>
        <begin position="198"/>
        <end position="216"/>
    </location>
</feature>
<comment type="caution">
    <text evidence="2">The sequence shown here is derived from an EMBL/GenBank/DDBJ whole genome shotgun (WGS) entry which is preliminary data.</text>
</comment>
<keyword evidence="1" id="KW-0812">Transmembrane</keyword>
<dbReference type="Proteomes" id="UP000543556">
    <property type="component" value="Unassembled WGS sequence"/>
</dbReference>
<gene>
    <name evidence="2" type="ORF">G6034_18970</name>
</gene>
<feature type="transmembrane region" description="Helical" evidence="1">
    <location>
        <begin position="464"/>
        <end position="489"/>
    </location>
</feature>
<name>A0A7Y7IK62_9MICC</name>
<feature type="transmembrane region" description="Helical" evidence="1">
    <location>
        <begin position="168"/>
        <end position="191"/>
    </location>
</feature>
<reference evidence="2 3" key="1">
    <citation type="submission" date="2020-02" db="EMBL/GenBank/DDBJ databases">
        <title>Genome sequence of strain AETb3-4.</title>
        <authorList>
            <person name="Gao J."/>
            <person name="Zhang X."/>
        </authorList>
    </citation>
    <scope>NUCLEOTIDE SEQUENCE [LARGE SCALE GENOMIC DNA]</scope>
    <source>
        <strain evidence="2 3">AETb3-4</strain>
    </source>
</reference>
<feature type="transmembrane region" description="Helical" evidence="1">
    <location>
        <begin position="354"/>
        <end position="373"/>
    </location>
</feature>